<keyword evidence="4" id="KW-1185">Reference proteome</keyword>
<dbReference type="Proteomes" id="UP000220611">
    <property type="component" value="Unassembled WGS sequence"/>
</dbReference>
<dbReference type="EMBL" id="NOXF01000003">
    <property type="protein sequence ID" value="PEQ25037.1"/>
    <property type="molecule type" value="Genomic_DNA"/>
</dbReference>
<proteinExistence type="predicted"/>
<protein>
    <submittedName>
        <fullName evidence="1">Uncharacterized protein</fullName>
    </submittedName>
</protein>
<dbReference type="Proteomes" id="UP000003490">
    <property type="component" value="Unassembled WGS sequence"/>
</dbReference>
<organism evidence="1 3">
    <name type="scientific">[Clostridium] leptum DSM 753</name>
    <dbReference type="NCBI Taxonomy" id="428125"/>
    <lineage>
        <taxon>Bacteria</taxon>
        <taxon>Bacillati</taxon>
        <taxon>Bacillota</taxon>
        <taxon>Clostridia</taxon>
        <taxon>Eubacteriales</taxon>
        <taxon>Oscillospiraceae</taxon>
        <taxon>Oscillospiraceae incertae sedis</taxon>
    </lineage>
</organism>
<gene>
    <name evidence="2" type="ORF">CH238_06250</name>
    <name evidence="1" type="ORF">CLOLEP_00994</name>
</gene>
<reference evidence="1 3" key="1">
    <citation type="submission" date="2007-08" db="EMBL/GenBank/DDBJ databases">
        <title>Draft genome sequence of Clostridium leptum (DSM 753).</title>
        <authorList>
            <person name="Sudarsanam P."/>
            <person name="Ley R."/>
            <person name="Guruge J."/>
            <person name="Turnbaugh P.J."/>
            <person name="Mahowald M."/>
            <person name="Liep D."/>
            <person name="Gordon J."/>
        </authorList>
    </citation>
    <scope>NUCLEOTIDE SEQUENCE [LARGE SCALE GENOMIC DNA]</scope>
    <source>
        <strain evidence="1 3">DSM 753</strain>
    </source>
</reference>
<dbReference type="AlphaFoldDB" id="A7VR11"/>
<reference evidence="2 4" key="3">
    <citation type="submission" date="2017-07" db="EMBL/GenBank/DDBJ databases">
        <title>Prevalence of linear plasmids in Cutibacterium (Propionibacterium) acnes isolates obtained from prostatic tissue.</title>
        <authorList>
            <person name="Davidsson S."/>
            <person name="Carlsson J."/>
            <person name="Molling P."/>
            <person name="Andren O."/>
            <person name="Andersson S.-O."/>
            <person name="Brzuszkiewicz E."/>
            <person name="Poehlein A."/>
            <person name="Al-Zeer M."/>
            <person name="Brinkmann V."/>
            <person name="Scavenius C."/>
            <person name="Nazipi S."/>
            <person name="Soderquist B."/>
            <person name="Bruggemann H."/>
        </authorList>
    </citation>
    <scope>NUCLEOTIDE SEQUENCE [LARGE SCALE GENOMIC DNA]</scope>
    <source>
        <strain evidence="2 4">DSM 753</strain>
    </source>
</reference>
<comment type="caution">
    <text evidence="1">The sequence shown here is derived from an EMBL/GenBank/DDBJ whole genome shotgun (WGS) entry which is preliminary data.</text>
</comment>
<dbReference type="EMBL" id="ABCB02000016">
    <property type="protein sequence ID" value="EDO62134.1"/>
    <property type="molecule type" value="Genomic_DNA"/>
</dbReference>
<evidence type="ECO:0000313" key="3">
    <source>
        <dbReference type="Proteomes" id="UP000003490"/>
    </source>
</evidence>
<evidence type="ECO:0000313" key="2">
    <source>
        <dbReference type="EMBL" id="PEQ25037.1"/>
    </source>
</evidence>
<sequence length="84" mass="9335">MSPLFLRNLFYLINLDYKDFAAKASDINFTLRRQIALSGNPFTANRGMIRGVIFPHTKELPAESDDGIVPGIGLAGTLRWLLLA</sequence>
<dbReference type="HOGENOM" id="CLU_2521747_0_0_9"/>
<name>A7VR11_9FIRM</name>
<reference evidence="1 3" key="2">
    <citation type="submission" date="2007-08" db="EMBL/GenBank/DDBJ databases">
        <authorList>
            <person name="Fulton L."/>
            <person name="Clifton S."/>
            <person name="Fulton B."/>
            <person name="Xu J."/>
            <person name="Minx P."/>
            <person name="Pepin K.H."/>
            <person name="Johnson M."/>
            <person name="Thiruvilangam P."/>
            <person name="Bhonagiri V."/>
            <person name="Nash W.E."/>
            <person name="Wang C."/>
            <person name="Mardis E.R."/>
            <person name="Wilson R.K."/>
        </authorList>
    </citation>
    <scope>NUCLEOTIDE SEQUENCE [LARGE SCALE GENOMIC DNA]</scope>
    <source>
        <strain evidence="1 3">DSM 753</strain>
    </source>
</reference>
<evidence type="ECO:0000313" key="4">
    <source>
        <dbReference type="Proteomes" id="UP000220611"/>
    </source>
</evidence>
<evidence type="ECO:0000313" key="1">
    <source>
        <dbReference type="EMBL" id="EDO62134.1"/>
    </source>
</evidence>
<accession>A7VR11</accession>